<organism evidence="4 5">
    <name type="scientific">Bythopirellula polymerisocia</name>
    <dbReference type="NCBI Taxonomy" id="2528003"/>
    <lineage>
        <taxon>Bacteria</taxon>
        <taxon>Pseudomonadati</taxon>
        <taxon>Planctomycetota</taxon>
        <taxon>Planctomycetia</taxon>
        <taxon>Pirellulales</taxon>
        <taxon>Lacipirellulaceae</taxon>
        <taxon>Bythopirellula</taxon>
    </lineage>
</organism>
<comment type="similarity">
    <text evidence="1">Belongs to the NAD(P)-dependent epimerase/dehydratase family. SDR39U1 subfamily.</text>
</comment>
<protein>
    <submittedName>
        <fullName evidence="4">Epimerase family protein</fullName>
    </submittedName>
</protein>
<feature type="domain" description="NAD-dependent epimerase/dehydratase" evidence="2">
    <location>
        <begin position="7"/>
        <end position="218"/>
    </location>
</feature>
<dbReference type="CDD" id="cd05242">
    <property type="entry name" value="SDR_a8"/>
    <property type="match status" value="1"/>
</dbReference>
<dbReference type="InterPro" id="IPR010099">
    <property type="entry name" value="SDR39U1"/>
</dbReference>
<dbReference type="RefSeq" id="WP_146448083.1">
    <property type="nucleotide sequence ID" value="NZ_SJPS01000001.1"/>
</dbReference>
<name>A0A5C6D3B0_9BACT</name>
<reference evidence="4 5" key="1">
    <citation type="submission" date="2019-02" db="EMBL/GenBank/DDBJ databases">
        <title>Deep-cultivation of Planctomycetes and their phenomic and genomic characterization uncovers novel biology.</title>
        <authorList>
            <person name="Wiegand S."/>
            <person name="Jogler M."/>
            <person name="Boedeker C."/>
            <person name="Pinto D."/>
            <person name="Vollmers J."/>
            <person name="Rivas-Marin E."/>
            <person name="Kohn T."/>
            <person name="Peeters S.H."/>
            <person name="Heuer A."/>
            <person name="Rast P."/>
            <person name="Oberbeckmann S."/>
            <person name="Bunk B."/>
            <person name="Jeske O."/>
            <person name="Meyerdierks A."/>
            <person name="Storesund J.E."/>
            <person name="Kallscheuer N."/>
            <person name="Luecker S."/>
            <person name="Lage O.M."/>
            <person name="Pohl T."/>
            <person name="Merkel B.J."/>
            <person name="Hornburger P."/>
            <person name="Mueller R.-W."/>
            <person name="Bruemmer F."/>
            <person name="Labrenz M."/>
            <person name="Spormann A.M."/>
            <person name="Op Den Camp H."/>
            <person name="Overmann J."/>
            <person name="Amann R."/>
            <person name="Jetten M.S.M."/>
            <person name="Mascher T."/>
            <person name="Medema M.H."/>
            <person name="Devos D.P."/>
            <person name="Kaster A.-K."/>
            <person name="Ovreas L."/>
            <person name="Rohde M."/>
            <person name="Galperin M.Y."/>
            <person name="Jogler C."/>
        </authorList>
    </citation>
    <scope>NUCLEOTIDE SEQUENCE [LARGE SCALE GENOMIC DNA]</scope>
    <source>
        <strain evidence="4 5">Pla144</strain>
    </source>
</reference>
<dbReference type="PANTHER" id="PTHR11092">
    <property type="entry name" value="SUGAR NUCLEOTIDE EPIMERASE RELATED"/>
    <property type="match status" value="1"/>
</dbReference>
<evidence type="ECO:0000313" key="5">
    <source>
        <dbReference type="Proteomes" id="UP000318437"/>
    </source>
</evidence>
<evidence type="ECO:0000259" key="3">
    <source>
        <dbReference type="Pfam" id="PF08338"/>
    </source>
</evidence>
<dbReference type="InterPro" id="IPR013549">
    <property type="entry name" value="DUF1731"/>
</dbReference>
<dbReference type="NCBIfam" id="TIGR01777">
    <property type="entry name" value="yfcH"/>
    <property type="match status" value="1"/>
</dbReference>
<dbReference type="Pfam" id="PF01370">
    <property type="entry name" value="Epimerase"/>
    <property type="match status" value="1"/>
</dbReference>
<accession>A0A5C6D3B0</accession>
<gene>
    <name evidence="4" type="ORF">Pla144_09230</name>
</gene>
<keyword evidence="5" id="KW-1185">Reference proteome</keyword>
<sequence>MPEPQTILITGASGLIGSALTKAFEADGHKVVRAVREQVQNPEQEIHWSPVLGEIDQQALEGVDAVVHLAGANIAGKRWTADYKRRILESRTQGTHLISDTIAKLECKPRVFLCASAIGYYGDRGSAELDESSAPGDDFLSEVCLQWERASQPAKDAGIRTVNTRIGVVLSPDGGALKSMLFPFKMGAGGVIGDGKQTMSWIALDDVVAAMQFLLTQDSISGPVNLVSPQPATNREFTKTLGKVLGRPTILPMPAFAARLAFGEMADALLLSSTRVVPERLLAGGFSFKYPQLDKALEHLLN</sequence>
<dbReference type="AlphaFoldDB" id="A0A5C6D3B0"/>
<evidence type="ECO:0000259" key="2">
    <source>
        <dbReference type="Pfam" id="PF01370"/>
    </source>
</evidence>
<proteinExistence type="inferred from homology"/>
<dbReference type="Pfam" id="PF08338">
    <property type="entry name" value="DUF1731"/>
    <property type="match status" value="1"/>
</dbReference>
<comment type="caution">
    <text evidence="4">The sequence shown here is derived from an EMBL/GenBank/DDBJ whole genome shotgun (WGS) entry which is preliminary data.</text>
</comment>
<evidence type="ECO:0000256" key="1">
    <source>
        <dbReference type="ARBA" id="ARBA00009353"/>
    </source>
</evidence>
<feature type="domain" description="DUF1731" evidence="3">
    <location>
        <begin position="253"/>
        <end position="300"/>
    </location>
</feature>
<dbReference type="InterPro" id="IPR036291">
    <property type="entry name" value="NAD(P)-bd_dom_sf"/>
</dbReference>
<dbReference type="OrthoDB" id="9801773at2"/>
<evidence type="ECO:0000313" key="4">
    <source>
        <dbReference type="EMBL" id="TWU30137.1"/>
    </source>
</evidence>
<dbReference type="SUPFAM" id="SSF51735">
    <property type="entry name" value="NAD(P)-binding Rossmann-fold domains"/>
    <property type="match status" value="1"/>
</dbReference>
<dbReference type="EMBL" id="SJPS01000001">
    <property type="protein sequence ID" value="TWU30137.1"/>
    <property type="molecule type" value="Genomic_DNA"/>
</dbReference>
<dbReference type="InterPro" id="IPR001509">
    <property type="entry name" value="Epimerase_deHydtase"/>
</dbReference>
<dbReference type="PANTHER" id="PTHR11092:SF0">
    <property type="entry name" value="EPIMERASE FAMILY PROTEIN SDR39U1"/>
    <property type="match status" value="1"/>
</dbReference>
<dbReference type="Gene3D" id="3.40.50.720">
    <property type="entry name" value="NAD(P)-binding Rossmann-like Domain"/>
    <property type="match status" value="1"/>
</dbReference>
<dbReference type="Proteomes" id="UP000318437">
    <property type="component" value="Unassembled WGS sequence"/>
</dbReference>